<evidence type="ECO:0000256" key="2">
    <source>
        <dbReference type="ARBA" id="ARBA00007236"/>
    </source>
</evidence>
<evidence type="ECO:0000313" key="5">
    <source>
        <dbReference type="EMBL" id="OWF53697.1"/>
    </source>
</evidence>
<keyword evidence="3" id="KW-0964">Secreted</keyword>
<dbReference type="Proteomes" id="UP000242188">
    <property type="component" value="Unassembled WGS sequence"/>
</dbReference>
<dbReference type="OrthoDB" id="6093654at2759"/>
<dbReference type="AlphaFoldDB" id="A0A210QY64"/>
<evidence type="ECO:0000313" key="6">
    <source>
        <dbReference type="Proteomes" id="UP000242188"/>
    </source>
</evidence>
<comment type="subcellular location">
    <subcellularLocation>
        <location evidence="1">Secreted</location>
    </subcellularLocation>
</comment>
<protein>
    <submittedName>
        <fullName evidence="5">Interleukin-17A</fullName>
    </submittedName>
</protein>
<proteinExistence type="inferred from homology"/>
<dbReference type="GO" id="GO:0005576">
    <property type="term" value="C:extracellular region"/>
    <property type="evidence" value="ECO:0007669"/>
    <property type="project" value="UniProtKB-SubCell"/>
</dbReference>
<evidence type="ECO:0000256" key="1">
    <source>
        <dbReference type="ARBA" id="ARBA00004613"/>
    </source>
</evidence>
<evidence type="ECO:0000256" key="4">
    <source>
        <dbReference type="ARBA" id="ARBA00022729"/>
    </source>
</evidence>
<name>A0A210QY64_MIZYE</name>
<comment type="similarity">
    <text evidence="2">Belongs to the IL-17 family.</text>
</comment>
<dbReference type="GO" id="GO:0005125">
    <property type="term" value="F:cytokine activity"/>
    <property type="evidence" value="ECO:0007669"/>
    <property type="project" value="InterPro"/>
</dbReference>
<dbReference type="InterPro" id="IPR010345">
    <property type="entry name" value="IL-17_fam"/>
</dbReference>
<dbReference type="Pfam" id="PF06083">
    <property type="entry name" value="IL17"/>
    <property type="match status" value="1"/>
</dbReference>
<sequence>MTLTFLRTNGINMMNTKAAVLLGFVTLQCITTYIAGQYTCDSQTTPPIFTKPFEDLRNETMAMISPEHRTSTTEGEVTRTAVLLDPRGSAFIEDRIRAVCPWSYVRNEDLDRIPRVIFEAKCIHSRCHGCHADRDASPLRRPMCSEVHYYAMVMRKMGCDETGRDQYERVLQKISAGCTCLRAAGSTMIHPVNGYPGGERTNP</sequence>
<gene>
    <name evidence="5" type="ORF">KP79_PYT15785</name>
</gene>
<organism evidence="5 6">
    <name type="scientific">Mizuhopecten yessoensis</name>
    <name type="common">Japanese scallop</name>
    <name type="synonym">Patinopecten yessoensis</name>
    <dbReference type="NCBI Taxonomy" id="6573"/>
    <lineage>
        <taxon>Eukaryota</taxon>
        <taxon>Metazoa</taxon>
        <taxon>Spiralia</taxon>
        <taxon>Lophotrochozoa</taxon>
        <taxon>Mollusca</taxon>
        <taxon>Bivalvia</taxon>
        <taxon>Autobranchia</taxon>
        <taxon>Pteriomorphia</taxon>
        <taxon>Pectinida</taxon>
        <taxon>Pectinoidea</taxon>
        <taxon>Pectinidae</taxon>
        <taxon>Mizuhopecten</taxon>
    </lineage>
</organism>
<keyword evidence="4" id="KW-0732">Signal</keyword>
<keyword evidence="6" id="KW-1185">Reference proteome</keyword>
<dbReference type="InterPro" id="IPR029034">
    <property type="entry name" value="Cystine-knot_cytokine"/>
</dbReference>
<dbReference type="Gene3D" id="2.10.90.10">
    <property type="entry name" value="Cystine-knot cytokines"/>
    <property type="match status" value="1"/>
</dbReference>
<dbReference type="EMBL" id="NEDP02001230">
    <property type="protein sequence ID" value="OWF53697.1"/>
    <property type="molecule type" value="Genomic_DNA"/>
</dbReference>
<evidence type="ECO:0000256" key="3">
    <source>
        <dbReference type="ARBA" id="ARBA00022525"/>
    </source>
</evidence>
<comment type="caution">
    <text evidence="5">The sequence shown here is derived from an EMBL/GenBank/DDBJ whole genome shotgun (WGS) entry which is preliminary data.</text>
</comment>
<reference evidence="5 6" key="1">
    <citation type="journal article" date="2017" name="Nat. Ecol. Evol.">
        <title>Scallop genome provides insights into evolution of bilaterian karyotype and development.</title>
        <authorList>
            <person name="Wang S."/>
            <person name="Zhang J."/>
            <person name="Jiao W."/>
            <person name="Li J."/>
            <person name="Xun X."/>
            <person name="Sun Y."/>
            <person name="Guo X."/>
            <person name="Huan P."/>
            <person name="Dong B."/>
            <person name="Zhang L."/>
            <person name="Hu X."/>
            <person name="Sun X."/>
            <person name="Wang J."/>
            <person name="Zhao C."/>
            <person name="Wang Y."/>
            <person name="Wang D."/>
            <person name="Huang X."/>
            <person name="Wang R."/>
            <person name="Lv J."/>
            <person name="Li Y."/>
            <person name="Zhang Z."/>
            <person name="Liu B."/>
            <person name="Lu W."/>
            <person name="Hui Y."/>
            <person name="Liang J."/>
            <person name="Zhou Z."/>
            <person name="Hou R."/>
            <person name="Li X."/>
            <person name="Liu Y."/>
            <person name="Li H."/>
            <person name="Ning X."/>
            <person name="Lin Y."/>
            <person name="Zhao L."/>
            <person name="Xing Q."/>
            <person name="Dou J."/>
            <person name="Li Y."/>
            <person name="Mao J."/>
            <person name="Guo H."/>
            <person name="Dou H."/>
            <person name="Li T."/>
            <person name="Mu C."/>
            <person name="Jiang W."/>
            <person name="Fu Q."/>
            <person name="Fu X."/>
            <person name="Miao Y."/>
            <person name="Liu J."/>
            <person name="Yu Q."/>
            <person name="Li R."/>
            <person name="Liao H."/>
            <person name="Li X."/>
            <person name="Kong Y."/>
            <person name="Jiang Z."/>
            <person name="Chourrout D."/>
            <person name="Li R."/>
            <person name="Bao Z."/>
        </authorList>
    </citation>
    <scope>NUCLEOTIDE SEQUENCE [LARGE SCALE GENOMIC DNA]</scope>
    <source>
        <strain evidence="5 6">PY_sf001</strain>
    </source>
</reference>
<accession>A0A210QY64</accession>
<dbReference type="SUPFAM" id="SSF57501">
    <property type="entry name" value="Cystine-knot cytokines"/>
    <property type="match status" value="1"/>
</dbReference>